<feature type="transmembrane region" description="Helical" evidence="1">
    <location>
        <begin position="5"/>
        <end position="24"/>
    </location>
</feature>
<organism evidence="2 3">
    <name type="scientific">Acinetobacter apis</name>
    <dbReference type="NCBI Taxonomy" id="1229165"/>
    <lineage>
        <taxon>Bacteria</taxon>
        <taxon>Pseudomonadati</taxon>
        <taxon>Pseudomonadota</taxon>
        <taxon>Gammaproteobacteria</taxon>
        <taxon>Moraxellales</taxon>
        <taxon>Moraxellaceae</taxon>
        <taxon>Acinetobacter</taxon>
    </lineage>
</organism>
<reference evidence="3" key="1">
    <citation type="submission" date="2017-06" db="EMBL/GenBank/DDBJ databases">
        <authorList>
            <person name="Varghese N."/>
            <person name="Submissions S."/>
        </authorList>
    </citation>
    <scope>NUCLEOTIDE SEQUENCE [LARGE SCALE GENOMIC DNA]</scope>
    <source>
        <strain evidence="3">ANC 5114</strain>
    </source>
</reference>
<dbReference type="Proteomes" id="UP000243463">
    <property type="component" value="Unassembled WGS sequence"/>
</dbReference>
<keyword evidence="1" id="KW-0812">Transmembrane</keyword>
<sequence>MIKIILSTLISVFAIAATVVIFYWKDAGFEPTAHDLLMYLAVIPFAVACVLLSPYLIYKLYVHRREKQQQRLEQAEAEKNQVPVQEEAKKEQIQLHVYSSFLKSAMGENDEILAKTIDLQAPELDSKLHNAQGNPILSYRMTDLDDDQDIKNQDVVLDVLQQRMHQLIHAQIAQNYDVLHTISHHFKRSAMFYDHKTIEKYRLHPAWLDPKHQTVDEDDDVEKIEAVPRLSQLVVYVILAEHLFRVWDTAATTALIAAQLVEMGFLNDQVQIEYEFWSSKNGYANMLQTFRHIATATDQVYLCLGLDSEIHQGHLENQLWVSTDYVPAEFAGSFIVAPQAVEILELKPSQTMTVAFDQPDLLALLKDKKIDELPQFKDEQPFVLILDQIDRPKVIQQLAAHFEHTPIETYHYIYSCPSLGHTQHLSKLYGLMLGLVSFHDLYGLLYSVHDPAIHILLDPNPNSELEADANASTPT</sequence>
<evidence type="ECO:0000313" key="2">
    <source>
        <dbReference type="EMBL" id="SNQ29974.1"/>
    </source>
</evidence>
<keyword evidence="3" id="KW-1185">Reference proteome</keyword>
<dbReference type="OrthoDB" id="6713163at2"/>
<dbReference type="AlphaFoldDB" id="A0A217EHZ3"/>
<keyword evidence="1" id="KW-1133">Transmembrane helix</keyword>
<protein>
    <submittedName>
        <fullName evidence="2">Uncharacterized protein</fullName>
    </submittedName>
</protein>
<keyword evidence="1" id="KW-0472">Membrane</keyword>
<gene>
    <name evidence="2" type="ORF">SAMN05444584_1953</name>
</gene>
<feature type="transmembrane region" description="Helical" evidence="1">
    <location>
        <begin position="36"/>
        <end position="58"/>
    </location>
</feature>
<proteinExistence type="predicted"/>
<dbReference type="EMBL" id="FZLN01000004">
    <property type="protein sequence ID" value="SNQ29974.1"/>
    <property type="molecule type" value="Genomic_DNA"/>
</dbReference>
<dbReference type="RefSeq" id="WP_088824150.1">
    <property type="nucleotide sequence ID" value="NZ_FZLN01000004.1"/>
</dbReference>
<name>A0A217EHZ3_9GAMM</name>
<evidence type="ECO:0000256" key="1">
    <source>
        <dbReference type="SAM" id="Phobius"/>
    </source>
</evidence>
<accession>A0A217EHZ3</accession>
<evidence type="ECO:0000313" key="3">
    <source>
        <dbReference type="Proteomes" id="UP000243463"/>
    </source>
</evidence>